<dbReference type="GO" id="GO:0009507">
    <property type="term" value="C:chloroplast"/>
    <property type="evidence" value="ECO:0007669"/>
    <property type="project" value="UniProtKB-SubCell"/>
</dbReference>
<dbReference type="SMART" id="SM00487">
    <property type="entry name" value="DEXDc"/>
    <property type="match status" value="1"/>
</dbReference>
<dbReference type="GO" id="GO:0005524">
    <property type="term" value="F:ATP binding"/>
    <property type="evidence" value="ECO:0007669"/>
    <property type="project" value="InterPro"/>
</dbReference>
<keyword evidence="2" id="KW-0150">Chloroplast</keyword>
<feature type="transmembrane region" description="Helical" evidence="10">
    <location>
        <begin position="1177"/>
        <end position="1198"/>
    </location>
</feature>
<evidence type="ECO:0000256" key="9">
    <source>
        <dbReference type="SAM" id="MobiDB-lite"/>
    </source>
</evidence>
<dbReference type="CDD" id="cd18793">
    <property type="entry name" value="SF2_C_SNF"/>
    <property type="match status" value="1"/>
</dbReference>
<dbReference type="KEGG" id="csl:COCSUDRAFT_46585"/>
<keyword evidence="10" id="KW-0472">Membrane</keyword>
<feature type="domain" description="Rieske" evidence="13">
    <location>
        <begin position="789"/>
        <end position="851"/>
    </location>
</feature>
<keyword evidence="8" id="KW-0411">Iron-sulfur</keyword>
<dbReference type="Gene3D" id="2.102.10.10">
    <property type="entry name" value="Rieske [2Fe-2S] iron-sulphur domain"/>
    <property type="match status" value="1"/>
</dbReference>
<dbReference type="GO" id="GO:0046872">
    <property type="term" value="F:metal ion binding"/>
    <property type="evidence" value="ECO:0007669"/>
    <property type="project" value="UniProtKB-KW"/>
</dbReference>
<dbReference type="Gene3D" id="3.90.380.10">
    <property type="entry name" value="Naphthalene 1,2-dioxygenase Alpha Subunit, Chain A, domain 1"/>
    <property type="match status" value="1"/>
</dbReference>
<organism evidence="14 15">
    <name type="scientific">Coccomyxa subellipsoidea (strain C-169)</name>
    <name type="common">Green microalga</name>
    <dbReference type="NCBI Taxonomy" id="574566"/>
    <lineage>
        <taxon>Eukaryota</taxon>
        <taxon>Viridiplantae</taxon>
        <taxon>Chlorophyta</taxon>
        <taxon>core chlorophytes</taxon>
        <taxon>Trebouxiophyceae</taxon>
        <taxon>Trebouxiophyceae incertae sedis</taxon>
        <taxon>Coccomyxaceae</taxon>
        <taxon>Coccomyxa</taxon>
        <taxon>Coccomyxa subellipsoidea</taxon>
    </lineage>
</organism>
<feature type="domain" description="Helicase C-terminal" evidence="12">
    <location>
        <begin position="581"/>
        <end position="756"/>
    </location>
</feature>
<keyword evidence="6" id="KW-0378">Hydrolase</keyword>
<dbReference type="PROSITE" id="PS51194">
    <property type="entry name" value="HELICASE_CTER"/>
    <property type="match status" value="1"/>
</dbReference>
<dbReference type="InterPro" id="IPR014001">
    <property type="entry name" value="Helicase_ATP-bd"/>
</dbReference>
<evidence type="ECO:0008006" key="16">
    <source>
        <dbReference type="Google" id="ProtNLM"/>
    </source>
</evidence>
<evidence type="ECO:0000256" key="3">
    <source>
        <dbReference type="ARBA" id="ARBA00022640"/>
    </source>
</evidence>
<dbReference type="InterPro" id="IPR036922">
    <property type="entry name" value="Rieske_2Fe-2S_sf"/>
</dbReference>
<feature type="compositionally biased region" description="Acidic residues" evidence="9">
    <location>
        <begin position="258"/>
        <end position="270"/>
    </location>
</feature>
<reference evidence="14 15" key="1">
    <citation type="journal article" date="2012" name="Genome Biol.">
        <title>The genome of the polar eukaryotic microalga coccomyxa subellipsoidea reveals traits of cold adaptation.</title>
        <authorList>
            <person name="Blanc G."/>
            <person name="Agarkova I."/>
            <person name="Grimwood J."/>
            <person name="Kuo A."/>
            <person name="Brueggeman A."/>
            <person name="Dunigan D."/>
            <person name="Gurnon J."/>
            <person name="Ladunga I."/>
            <person name="Lindquist E."/>
            <person name="Lucas S."/>
            <person name="Pangilinan J."/>
            <person name="Proschold T."/>
            <person name="Salamov A."/>
            <person name="Schmutz J."/>
            <person name="Weeks D."/>
            <person name="Yamada T."/>
            <person name="Claverie J.M."/>
            <person name="Grigoriev I."/>
            <person name="Van Etten J."/>
            <person name="Lomsadze A."/>
            <person name="Borodovsky M."/>
        </authorList>
    </citation>
    <scope>NUCLEOTIDE SEQUENCE [LARGE SCALE GENOMIC DNA]</scope>
    <source>
        <strain evidence="14 15">C-169</strain>
    </source>
</reference>
<dbReference type="PROSITE" id="PS51192">
    <property type="entry name" value="HELICASE_ATP_BIND_1"/>
    <property type="match status" value="1"/>
</dbReference>
<feature type="compositionally biased region" description="Acidic residues" evidence="9">
    <location>
        <begin position="237"/>
        <end position="251"/>
    </location>
</feature>
<evidence type="ECO:0000256" key="8">
    <source>
        <dbReference type="ARBA" id="ARBA00023014"/>
    </source>
</evidence>
<dbReference type="InterPro" id="IPR027417">
    <property type="entry name" value="P-loop_NTPase"/>
</dbReference>
<protein>
    <recommendedName>
        <fullName evidence="16">SNF2_N-domain-containing protein</fullName>
    </recommendedName>
</protein>
<keyword evidence="15" id="KW-1185">Reference proteome</keyword>
<dbReference type="GO" id="GO:0016787">
    <property type="term" value="F:hydrolase activity"/>
    <property type="evidence" value="ECO:0007669"/>
    <property type="project" value="UniProtKB-KW"/>
</dbReference>
<feature type="region of interest" description="Disordered" evidence="9">
    <location>
        <begin position="213"/>
        <end position="272"/>
    </location>
</feature>
<dbReference type="PANTHER" id="PTHR10799">
    <property type="entry name" value="SNF2/RAD54 HELICASE FAMILY"/>
    <property type="match status" value="1"/>
</dbReference>
<evidence type="ECO:0000256" key="6">
    <source>
        <dbReference type="ARBA" id="ARBA00022801"/>
    </source>
</evidence>
<proteinExistence type="predicted"/>
<dbReference type="InterPro" id="IPR013626">
    <property type="entry name" value="PaO"/>
</dbReference>
<dbReference type="GO" id="GO:0010277">
    <property type="term" value="F:chlorophyllide a oxygenase activity"/>
    <property type="evidence" value="ECO:0007669"/>
    <property type="project" value="InterPro"/>
</dbReference>
<accession>I0Z379</accession>
<dbReference type="GO" id="GO:0051537">
    <property type="term" value="F:2 iron, 2 sulfur cluster binding"/>
    <property type="evidence" value="ECO:0007669"/>
    <property type="project" value="UniProtKB-KW"/>
</dbReference>
<dbReference type="OrthoDB" id="1738433at2759"/>
<dbReference type="InterPro" id="IPR000330">
    <property type="entry name" value="SNF2_N"/>
</dbReference>
<keyword evidence="4" id="KW-0001">2Fe-2S</keyword>
<sequence length="1215" mass="134322">MKNPAVEPKARLAWPPAPPEEVEEIQDTSDDEQVVQPAMRVDLCRDQHAAIDLAEVGEELETDHVDDVLQRCEAISQSLKNVLGGSVVTDRVSSLEAAPMVSHDALIDACGDAARYLKSYQLVGVNFLTLLARSGVGGAIMADEMGLGKTAQAIAFLGVRRVLDKDAGPHIVVVPASLLENWQRELKQWCPSLKVVLYYGKDRLQIREELLDHRRRQNESEDSASAGGQGDSAPGADLEDSDTDSAEDSDPEYLASDQEADPSAPEEDWRDGDAPFDVLLTCYTLFERDSYENKRDRAFLRKWDWSCMVLDEAHAVKNRSAARTTRLNRQAFVLSISCLRVAVTCKQRIMLTGTPLQNDLQELQNLLGFLLPDIFKDDAAAHLADVQDEEEMQRLTERMKALLGPFVLRRLKSEVASQLASKDQRVELVDMTPVQASTYSDAVQQLRSEASAAGLQAEASGREEGQSPAAAKKLVRKLGKQRVANMFTHLRKIAQHPLLVRRLFGDEVVAKMAGLAHARYTPTFVLPWGLFGEMCSAARVREEMAGYSDFALHRFALQHPKRFGEYALDAGLVMDSGKCRTLAQLLPRLKARSLLYRCPSSSQSDPQLPAEGHHPLIFSQWTSVLDVLEWLLDQLGLPFLRLDGSTAVADRLALVDQYNNPASGVFAFLLSTRAGGQGLNLTRADTVILHDVDFNPQIDRQAEDRCHRLGQKRTVTVYRLVTKGSVDEGIHALATRKLRLDAAVLDGITATGDSRKGKGGDSATDTVQMGELLQSLIANKPMVSDAAKEGRIEPSDGTLMCSYHGWRFSGEGKCTDIPQSLDPKANAAACSNPRSCAISRPTKVLQGMVFVWGHSSSNAAAEAEAMPVPGVPDMAMTEDIPSSTSQGVPTLAFLPDYYRELPYGWEVLAENLQDPSHLPFAHHGVLNRRDDEKAGYYRMDSRRPKDSSSGQDVICVAGESIRPRLGDLQGRAFQFDPPSLIRWYTYQRDQGDIDKHESWINMNVFYVIPVAPGKSAVLFSGFFTAHGAKKMPLIPQLIFKFRPRWESHCFTHLVFDGDSKILHMQERLLAETSRNGESSWRKNYYMPAQADRLVAAFRKWLDERGGGGPPTRLSGQLPPLDDRQEMYLDRFNQHTRHCPSCMGAVKAFERLRVAAVAAGVIFLLGLSSALGRGLSPLSPIPVAIATGAVLSLAAWLVAGRLLQRFYFVGYNHSEK</sequence>
<keyword evidence="3" id="KW-0934">Plastid</keyword>
<feature type="domain" description="Helicase ATP-binding" evidence="11">
    <location>
        <begin position="130"/>
        <end position="373"/>
    </location>
</feature>
<dbReference type="Gene3D" id="3.40.50.300">
    <property type="entry name" value="P-loop containing nucleotide triphosphate hydrolases"/>
    <property type="match status" value="1"/>
</dbReference>
<keyword evidence="7" id="KW-0408">Iron</keyword>
<dbReference type="CDD" id="cd17919">
    <property type="entry name" value="DEXHc_Snf"/>
    <property type="match status" value="1"/>
</dbReference>
<evidence type="ECO:0000256" key="10">
    <source>
        <dbReference type="SAM" id="Phobius"/>
    </source>
</evidence>
<dbReference type="SUPFAM" id="SSF50022">
    <property type="entry name" value="ISP domain"/>
    <property type="match status" value="1"/>
</dbReference>
<evidence type="ECO:0000256" key="5">
    <source>
        <dbReference type="ARBA" id="ARBA00022723"/>
    </source>
</evidence>
<evidence type="ECO:0000256" key="1">
    <source>
        <dbReference type="ARBA" id="ARBA00004229"/>
    </source>
</evidence>
<gene>
    <name evidence="14" type="ORF">COCSUDRAFT_46585</name>
</gene>
<feature type="transmembrane region" description="Helical" evidence="10">
    <location>
        <begin position="1151"/>
        <end position="1171"/>
    </location>
</feature>
<keyword evidence="10" id="KW-1133">Transmembrane helix</keyword>
<dbReference type="EMBL" id="AGSI01000004">
    <property type="protein sequence ID" value="EIE25098.1"/>
    <property type="molecule type" value="Genomic_DNA"/>
</dbReference>
<dbReference type="SUPFAM" id="SSF55961">
    <property type="entry name" value="Bet v1-like"/>
    <property type="match status" value="1"/>
</dbReference>
<dbReference type="PROSITE" id="PS51296">
    <property type="entry name" value="RIESKE"/>
    <property type="match status" value="1"/>
</dbReference>
<evidence type="ECO:0000256" key="2">
    <source>
        <dbReference type="ARBA" id="ARBA00022528"/>
    </source>
</evidence>
<dbReference type="eggNOG" id="KOG0389">
    <property type="taxonomic scope" value="Eukaryota"/>
</dbReference>
<keyword evidence="5" id="KW-0479">Metal-binding</keyword>
<dbReference type="SMART" id="SM00490">
    <property type="entry name" value="HELICc"/>
    <property type="match status" value="1"/>
</dbReference>
<feature type="transmembrane region" description="Helical" evidence="10">
    <location>
        <begin position="1004"/>
        <end position="1025"/>
    </location>
</feature>
<dbReference type="RefSeq" id="XP_005649642.1">
    <property type="nucleotide sequence ID" value="XM_005649585.1"/>
</dbReference>
<evidence type="ECO:0000259" key="11">
    <source>
        <dbReference type="PROSITE" id="PS51192"/>
    </source>
</evidence>
<dbReference type="Pfam" id="PF00355">
    <property type="entry name" value="Rieske"/>
    <property type="match status" value="1"/>
</dbReference>
<dbReference type="GeneID" id="17043101"/>
<dbReference type="InterPro" id="IPR038718">
    <property type="entry name" value="SNF2-like_sf"/>
</dbReference>
<evidence type="ECO:0000259" key="12">
    <source>
        <dbReference type="PROSITE" id="PS51194"/>
    </source>
</evidence>
<evidence type="ECO:0000256" key="7">
    <source>
        <dbReference type="ARBA" id="ARBA00023004"/>
    </source>
</evidence>
<comment type="caution">
    <text evidence="14">The sequence shown here is derived from an EMBL/GenBank/DDBJ whole genome shotgun (WGS) entry which is preliminary data.</text>
</comment>
<evidence type="ECO:0000259" key="13">
    <source>
        <dbReference type="PROSITE" id="PS51296"/>
    </source>
</evidence>
<dbReference type="Gene3D" id="3.40.50.10810">
    <property type="entry name" value="Tandem AAA-ATPase domain"/>
    <property type="match status" value="2"/>
</dbReference>
<dbReference type="Pfam" id="PF08417">
    <property type="entry name" value="PaO"/>
    <property type="match status" value="1"/>
</dbReference>
<keyword evidence="10" id="KW-0812">Transmembrane</keyword>
<evidence type="ECO:0000256" key="4">
    <source>
        <dbReference type="ARBA" id="ARBA00022714"/>
    </source>
</evidence>
<comment type="subcellular location">
    <subcellularLocation>
        <location evidence="1">Plastid</location>
        <location evidence="1">Chloroplast</location>
    </subcellularLocation>
</comment>
<dbReference type="Proteomes" id="UP000007264">
    <property type="component" value="Unassembled WGS sequence"/>
</dbReference>
<dbReference type="InterPro" id="IPR001650">
    <property type="entry name" value="Helicase_C-like"/>
</dbReference>
<dbReference type="STRING" id="574566.I0Z379"/>
<dbReference type="AlphaFoldDB" id="I0Z379"/>
<dbReference type="InterPro" id="IPR049730">
    <property type="entry name" value="SNF2/RAD54-like_C"/>
</dbReference>
<evidence type="ECO:0000313" key="15">
    <source>
        <dbReference type="Proteomes" id="UP000007264"/>
    </source>
</evidence>
<name>I0Z379_COCSC</name>
<evidence type="ECO:0000313" key="14">
    <source>
        <dbReference type="EMBL" id="EIE25098.1"/>
    </source>
</evidence>
<dbReference type="Pfam" id="PF00176">
    <property type="entry name" value="SNF2-rel_dom"/>
    <property type="match status" value="1"/>
</dbReference>
<dbReference type="Pfam" id="PF00271">
    <property type="entry name" value="Helicase_C"/>
    <property type="match status" value="1"/>
</dbReference>
<dbReference type="SUPFAM" id="SSF52540">
    <property type="entry name" value="P-loop containing nucleoside triphosphate hydrolases"/>
    <property type="match status" value="2"/>
</dbReference>
<dbReference type="InterPro" id="IPR017941">
    <property type="entry name" value="Rieske_2Fe-2S"/>
</dbReference>